<keyword evidence="2" id="KW-1185">Reference proteome</keyword>
<reference evidence="1 2" key="1">
    <citation type="submission" date="2016-07" db="EMBL/GenBank/DDBJ databases">
        <title>Pervasive Adenine N6-methylation of Active Genes in Fungi.</title>
        <authorList>
            <consortium name="DOE Joint Genome Institute"/>
            <person name="Mondo S.J."/>
            <person name="Dannebaum R.O."/>
            <person name="Kuo R.C."/>
            <person name="Labutti K."/>
            <person name="Haridas S."/>
            <person name="Kuo A."/>
            <person name="Salamov A."/>
            <person name="Ahrendt S.R."/>
            <person name="Lipzen A."/>
            <person name="Sullivan W."/>
            <person name="Andreopoulos W.B."/>
            <person name="Clum A."/>
            <person name="Lindquist E."/>
            <person name="Daum C."/>
            <person name="Ramamoorthy G.K."/>
            <person name="Gryganskyi A."/>
            <person name="Culley D."/>
            <person name="Magnuson J.K."/>
            <person name="James T.Y."/>
            <person name="O'Malley M.A."/>
            <person name="Stajich J.E."/>
            <person name="Spatafora J.W."/>
            <person name="Visel A."/>
            <person name="Grigoriev I.V."/>
        </authorList>
    </citation>
    <scope>NUCLEOTIDE SEQUENCE [LARGE SCALE GENOMIC DNA]</scope>
    <source>
        <strain evidence="1 2">ATCC 12442</strain>
    </source>
</reference>
<name>A0A1Y1WME0_9FUNG</name>
<sequence>MSETAQEPLLMQLPALDQDHREGQETSLFRRIGGCFPVLQGIRWCAGEDFYAGECGACREKKECAGPAARYPERSCGSGEVQASGQPVHMHYLLQAGDNRLGVIIAALRPEMARKRKSVGAISIASYWALQVRYTDAACSFMSSRRYVKTLSKEPLGTSVLYAAICLWTLVNRRACYLGNRVAERKKTRCSFPSAKKPACIVFPQVMLKTGSAHPCRRPLLLVSLDSTTHALSNPLVVSLHYSVQAASSANLESTRQPLIASDLNTPPHRHLQLQS</sequence>
<gene>
    <name evidence="1" type="ORF">DL89DRAFT_15102</name>
</gene>
<dbReference type="AlphaFoldDB" id="A0A1Y1WME0"/>
<evidence type="ECO:0000313" key="2">
    <source>
        <dbReference type="Proteomes" id="UP000193922"/>
    </source>
</evidence>
<organism evidence="1 2">
    <name type="scientific">Linderina pennispora</name>
    <dbReference type="NCBI Taxonomy" id="61395"/>
    <lineage>
        <taxon>Eukaryota</taxon>
        <taxon>Fungi</taxon>
        <taxon>Fungi incertae sedis</taxon>
        <taxon>Zoopagomycota</taxon>
        <taxon>Kickxellomycotina</taxon>
        <taxon>Kickxellomycetes</taxon>
        <taxon>Kickxellales</taxon>
        <taxon>Kickxellaceae</taxon>
        <taxon>Linderina</taxon>
    </lineage>
</organism>
<dbReference type="GeneID" id="63800180"/>
<protein>
    <submittedName>
        <fullName evidence="1">Uncharacterized protein</fullName>
    </submittedName>
</protein>
<dbReference type="Proteomes" id="UP000193922">
    <property type="component" value="Unassembled WGS sequence"/>
</dbReference>
<dbReference type="RefSeq" id="XP_040747577.1">
    <property type="nucleotide sequence ID" value="XM_040883532.1"/>
</dbReference>
<evidence type="ECO:0000313" key="1">
    <source>
        <dbReference type="EMBL" id="ORX74366.1"/>
    </source>
</evidence>
<dbReference type="EMBL" id="MCFD01000001">
    <property type="protein sequence ID" value="ORX74366.1"/>
    <property type="molecule type" value="Genomic_DNA"/>
</dbReference>
<comment type="caution">
    <text evidence="1">The sequence shown here is derived from an EMBL/GenBank/DDBJ whole genome shotgun (WGS) entry which is preliminary data.</text>
</comment>
<proteinExistence type="predicted"/>
<accession>A0A1Y1WME0</accession>